<protein>
    <submittedName>
        <fullName evidence="2">Uncharacterized protein</fullName>
    </submittedName>
</protein>
<keyword evidence="1" id="KW-1133">Transmembrane helix</keyword>
<evidence type="ECO:0000256" key="1">
    <source>
        <dbReference type="SAM" id="Phobius"/>
    </source>
</evidence>
<evidence type="ECO:0000313" key="2">
    <source>
        <dbReference type="EMBL" id="RIA85802.1"/>
    </source>
</evidence>
<keyword evidence="3" id="KW-1185">Reference proteome</keyword>
<dbReference type="OrthoDB" id="2356201at2759"/>
<accession>A0A397SJI9</accession>
<dbReference type="EMBL" id="QKYT01000403">
    <property type="protein sequence ID" value="RIA85802.1"/>
    <property type="molecule type" value="Genomic_DNA"/>
</dbReference>
<keyword evidence="1" id="KW-0472">Membrane</keyword>
<organism evidence="2 3">
    <name type="scientific">Glomus cerebriforme</name>
    <dbReference type="NCBI Taxonomy" id="658196"/>
    <lineage>
        <taxon>Eukaryota</taxon>
        <taxon>Fungi</taxon>
        <taxon>Fungi incertae sedis</taxon>
        <taxon>Mucoromycota</taxon>
        <taxon>Glomeromycotina</taxon>
        <taxon>Glomeromycetes</taxon>
        <taxon>Glomerales</taxon>
        <taxon>Glomeraceae</taxon>
        <taxon>Glomus</taxon>
    </lineage>
</organism>
<gene>
    <name evidence="2" type="ORF">C1645_781141</name>
</gene>
<comment type="caution">
    <text evidence="2">The sequence shown here is derived from an EMBL/GenBank/DDBJ whole genome shotgun (WGS) entry which is preliminary data.</text>
</comment>
<dbReference type="Proteomes" id="UP000265703">
    <property type="component" value="Unassembled WGS sequence"/>
</dbReference>
<sequence>MGDDSLTKLILLLQNPAPQYVFGCLPAIATIGAAPESGLTNKILWLLRCLGCPFTGLFYSFNVNNNSIARSAYWLTSDQFLKNGNKIPYRPVGHHAMEIVVSEQQDDVIKLLEGCVAESSALDRLSSLVSAYYIFIGIFIGLVRINSCSVEGWPYLPFALAWTLPAIYDRVLGGKLVVKDPRDRLKEMHVVVRDLPYNRKSAQDTQVLITFVLFSVIIPWTSVILSCVTFPKGYGCRSKYLTVLCSIWSFNSIIAYKSHIRGEKFVSSNRFINVWFCLCGIIIAILLILLGLLNHSPSWWVDLFGETCEIECDTT</sequence>
<proteinExistence type="predicted"/>
<evidence type="ECO:0000313" key="3">
    <source>
        <dbReference type="Proteomes" id="UP000265703"/>
    </source>
</evidence>
<feature type="transmembrane region" description="Helical" evidence="1">
    <location>
        <begin position="125"/>
        <end position="143"/>
    </location>
</feature>
<feature type="transmembrane region" description="Helical" evidence="1">
    <location>
        <begin position="207"/>
        <end position="234"/>
    </location>
</feature>
<keyword evidence="1" id="KW-0812">Transmembrane</keyword>
<feature type="transmembrane region" description="Helical" evidence="1">
    <location>
        <begin position="43"/>
        <end position="61"/>
    </location>
</feature>
<name>A0A397SJI9_9GLOM</name>
<reference evidence="2 3" key="1">
    <citation type="submission" date="2018-06" db="EMBL/GenBank/DDBJ databases">
        <title>Comparative genomics reveals the genomic features of Rhizophagus irregularis, R. cerebriforme, R. diaphanum and Gigaspora rosea, and their symbiotic lifestyle signature.</title>
        <authorList>
            <person name="Morin E."/>
            <person name="San Clemente H."/>
            <person name="Chen E.C.H."/>
            <person name="De La Providencia I."/>
            <person name="Hainaut M."/>
            <person name="Kuo A."/>
            <person name="Kohler A."/>
            <person name="Murat C."/>
            <person name="Tang N."/>
            <person name="Roy S."/>
            <person name="Loubradou J."/>
            <person name="Henrissat B."/>
            <person name="Grigoriev I.V."/>
            <person name="Corradi N."/>
            <person name="Roux C."/>
            <person name="Martin F.M."/>
        </authorList>
    </citation>
    <scope>NUCLEOTIDE SEQUENCE [LARGE SCALE GENOMIC DNA]</scope>
    <source>
        <strain evidence="2 3">DAOM 227022</strain>
    </source>
</reference>
<dbReference type="AlphaFoldDB" id="A0A397SJI9"/>
<feature type="transmembrane region" description="Helical" evidence="1">
    <location>
        <begin position="271"/>
        <end position="293"/>
    </location>
</feature>